<evidence type="ECO:0000256" key="5">
    <source>
        <dbReference type="ARBA" id="ARBA00022692"/>
    </source>
</evidence>
<keyword evidence="4" id="KW-1003">Cell membrane</keyword>
<evidence type="ECO:0000313" key="9">
    <source>
        <dbReference type="EMBL" id="SPX42175.1"/>
    </source>
</evidence>
<dbReference type="PANTHER" id="PTHR30330">
    <property type="entry name" value="AGSS FAMILY TRANSPORTER, SODIUM-ALANINE"/>
    <property type="match status" value="1"/>
</dbReference>
<evidence type="ECO:0000256" key="2">
    <source>
        <dbReference type="ARBA" id="ARBA00009261"/>
    </source>
</evidence>
<organism evidence="9 10">
    <name type="scientific">Haemophilus influenzae</name>
    <dbReference type="NCBI Taxonomy" id="727"/>
    <lineage>
        <taxon>Bacteria</taxon>
        <taxon>Pseudomonadati</taxon>
        <taxon>Pseudomonadota</taxon>
        <taxon>Gammaproteobacteria</taxon>
        <taxon>Pasteurellales</taxon>
        <taxon>Pasteurellaceae</taxon>
        <taxon>Haemophilus</taxon>
    </lineage>
</organism>
<comment type="subcellular location">
    <subcellularLocation>
        <location evidence="1">Cell membrane</location>
        <topology evidence="1">Multi-pass membrane protein</topology>
    </subcellularLocation>
</comment>
<feature type="transmembrane region" description="Helical" evidence="8">
    <location>
        <begin position="46"/>
        <end position="66"/>
    </location>
</feature>
<dbReference type="Pfam" id="PF01235">
    <property type="entry name" value="Na_Ala_symp"/>
    <property type="match status" value="1"/>
</dbReference>
<evidence type="ECO:0000256" key="3">
    <source>
        <dbReference type="ARBA" id="ARBA00022448"/>
    </source>
</evidence>
<evidence type="ECO:0000313" key="10">
    <source>
        <dbReference type="Proteomes" id="UP000249936"/>
    </source>
</evidence>
<evidence type="ECO:0000256" key="4">
    <source>
        <dbReference type="ARBA" id="ARBA00022475"/>
    </source>
</evidence>
<keyword evidence="7 8" id="KW-0472">Membrane</keyword>
<evidence type="ECO:0000256" key="8">
    <source>
        <dbReference type="SAM" id="Phobius"/>
    </source>
</evidence>
<keyword evidence="6 8" id="KW-1133">Transmembrane helix</keyword>
<dbReference type="GO" id="GO:0005886">
    <property type="term" value="C:plasma membrane"/>
    <property type="evidence" value="ECO:0007669"/>
    <property type="project" value="UniProtKB-SubCell"/>
</dbReference>
<dbReference type="EMBL" id="UASK01000006">
    <property type="protein sequence ID" value="SPX42175.1"/>
    <property type="molecule type" value="Genomic_DNA"/>
</dbReference>
<evidence type="ECO:0000256" key="1">
    <source>
        <dbReference type="ARBA" id="ARBA00004651"/>
    </source>
</evidence>
<dbReference type="AlphaFoldDB" id="A0A2X1PYW1"/>
<dbReference type="GO" id="GO:0005283">
    <property type="term" value="F:amino acid:sodium symporter activity"/>
    <property type="evidence" value="ECO:0007669"/>
    <property type="project" value="InterPro"/>
</dbReference>
<dbReference type="Proteomes" id="UP000249936">
    <property type="component" value="Unassembled WGS sequence"/>
</dbReference>
<comment type="similarity">
    <text evidence="2">Belongs to the alanine or glycine:cation symporter (AGCS) (TC 2.A.25) family.</text>
</comment>
<reference evidence="9 10" key="1">
    <citation type="submission" date="2018-06" db="EMBL/GenBank/DDBJ databases">
        <authorList>
            <consortium name="Pathogen Informatics"/>
            <person name="Doyle S."/>
        </authorList>
    </citation>
    <scope>NUCLEOTIDE SEQUENCE [LARGE SCALE GENOMIC DNA]</scope>
    <source>
        <strain evidence="9 10">NCTC11872</strain>
    </source>
</reference>
<sequence length="156" mass="17769">MTGTFLDTIIVCTMTGIVLVLTGAWNNPELAGATVTNYAFAQGLGTSIWCNDCNSWFIIFCIHDYFRLVLLRERCFVYLVGIRGVKLYRLAYIMLVGLGAFLHLNLIWIIADIVNGLMAFPNLIALIGLRKVIIEETKDYFQRLKINHYDQDEVIK</sequence>
<protein>
    <submittedName>
        <fullName evidence="9">Na+/alanine symporter</fullName>
    </submittedName>
</protein>
<gene>
    <name evidence="9" type="ORF">NCTC11872_01803</name>
</gene>
<dbReference type="PRINTS" id="PR00175">
    <property type="entry name" value="NAALASMPORT"/>
</dbReference>
<name>A0A2X1PYW1_HAEIF</name>
<keyword evidence="3" id="KW-0813">Transport</keyword>
<proteinExistence type="inferred from homology"/>
<keyword evidence="5 8" id="KW-0812">Transmembrane</keyword>
<feature type="transmembrane region" description="Helical" evidence="8">
    <location>
        <begin position="5"/>
        <end position="26"/>
    </location>
</feature>
<evidence type="ECO:0000256" key="7">
    <source>
        <dbReference type="ARBA" id="ARBA00023136"/>
    </source>
</evidence>
<feature type="transmembrane region" description="Helical" evidence="8">
    <location>
        <begin position="117"/>
        <end position="134"/>
    </location>
</feature>
<evidence type="ECO:0000256" key="6">
    <source>
        <dbReference type="ARBA" id="ARBA00022989"/>
    </source>
</evidence>
<dbReference type="InterPro" id="IPR001463">
    <property type="entry name" value="Na/Ala_symport"/>
</dbReference>
<accession>A0A2X1PYW1</accession>
<dbReference type="PANTHER" id="PTHR30330:SF3">
    <property type="entry name" value="TRANSCRIPTIONAL REGULATOR, LRP FAMILY"/>
    <property type="match status" value="1"/>
</dbReference>